<gene>
    <name evidence="20" type="ORF">GCM10009037_10550</name>
</gene>
<organism evidence="20 21">
    <name type="scientific">Halarchaeum grantii</name>
    <dbReference type="NCBI Taxonomy" id="1193105"/>
    <lineage>
        <taxon>Archaea</taxon>
        <taxon>Methanobacteriati</taxon>
        <taxon>Methanobacteriota</taxon>
        <taxon>Stenosarchaea group</taxon>
        <taxon>Halobacteria</taxon>
        <taxon>Halobacteriales</taxon>
        <taxon>Halobacteriaceae</taxon>
    </lineage>
</organism>
<dbReference type="OrthoDB" id="12044at2157"/>
<keyword evidence="5 14" id="KW-0812">Transmembrane</keyword>
<feature type="binding site" evidence="16">
    <location>
        <position position="83"/>
    </location>
    <ligand>
        <name>Zn(2+)</name>
        <dbReference type="ChEBI" id="CHEBI:29105"/>
        <note>catalytic</note>
    </ligand>
</feature>
<feature type="transmembrane region" description="Helical" evidence="14">
    <location>
        <begin position="12"/>
        <end position="33"/>
    </location>
</feature>
<keyword evidence="3 14" id="KW-1003">Cell membrane</keyword>
<reference evidence="20 21" key="1">
    <citation type="journal article" date="2019" name="Int. J. Syst. Evol. Microbiol.">
        <title>The Global Catalogue of Microorganisms (GCM) 10K type strain sequencing project: providing services to taxonomists for standard genome sequencing and annotation.</title>
        <authorList>
            <consortium name="The Broad Institute Genomics Platform"/>
            <consortium name="The Broad Institute Genome Sequencing Center for Infectious Disease"/>
            <person name="Wu L."/>
            <person name="Ma J."/>
        </authorList>
    </citation>
    <scope>NUCLEOTIDE SEQUENCE [LARGE SCALE GENOMIC DNA]</scope>
    <source>
        <strain evidence="20 21">JCM 19585</strain>
    </source>
</reference>
<dbReference type="EMBL" id="BMPF01000001">
    <property type="protein sequence ID" value="GGL28790.1"/>
    <property type="molecule type" value="Genomic_DNA"/>
</dbReference>
<dbReference type="PROSITE" id="PS51371">
    <property type="entry name" value="CBS"/>
    <property type="match status" value="2"/>
</dbReference>
<dbReference type="PIRSF" id="PIRSF006404">
    <property type="entry name" value="UCP006404_Pept_M50_CBS"/>
    <property type="match status" value="1"/>
</dbReference>
<feature type="binding site" evidence="16">
    <location>
        <position position="79"/>
    </location>
    <ligand>
        <name>Zn(2+)</name>
        <dbReference type="ChEBI" id="CHEBI:29105"/>
        <note>catalytic</note>
    </ligand>
</feature>
<comment type="cofactor">
    <cofactor evidence="14 16">
        <name>Zn(2+)</name>
        <dbReference type="ChEBI" id="CHEBI:29105"/>
    </cofactor>
    <text evidence="14 16">Binds 1 zinc ion per subunit.</text>
</comment>
<evidence type="ECO:0000256" key="13">
    <source>
        <dbReference type="ARBA" id="ARBA00023136"/>
    </source>
</evidence>
<dbReference type="CDD" id="cd04801">
    <property type="entry name" value="CBS_pair_peptidase_M50"/>
    <property type="match status" value="1"/>
</dbReference>
<dbReference type="InterPro" id="IPR000644">
    <property type="entry name" value="CBS_dom"/>
</dbReference>
<feature type="transmembrane region" description="Helical" evidence="14">
    <location>
        <begin position="152"/>
        <end position="171"/>
    </location>
</feature>
<feature type="domain" description="CBS" evidence="19">
    <location>
        <begin position="254"/>
        <end position="311"/>
    </location>
</feature>
<dbReference type="RefSeq" id="WP_188880055.1">
    <property type="nucleotide sequence ID" value="NZ_BMPF01000001.1"/>
</dbReference>
<dbReference type="GO" id="GO:0046872">
    <property type="term" value="F:metal ion binding"/>
    <property type="evidence" value="ECO:0007669"/>
    <property type="project" value="UniProtKB-UniRule"/>
</dbReference>
<evidence type="ECO:0000256" key="16">
    <source>
        <dbReference type="PIRSR" id="PIRSR006404-2"/>
    </source>
</evidence>
<dbReference type="Gene3D" id="3.10.580.10">
    <property type="entry name" value="CBS-domain"/>
    <property type="match status" value="1"/>
</dbReference>
<evidence type="ECO:0000313" key="21">
    <source>
        <dbReference type="Proteomes" id="UP000628840"/>
    </source>
</evidence>
<keyword evidence="11 14" id="KW-0482">Metalloprotease</keyword>
<evidence type="ECO:0000256" key="5">
    <source>
        <dbReference type="ARBA" id="ARBA00022692"/>
    </source>
</evidence>
<evidence type="ECO:0000256" key="10">
    <source>
        <dbReference type="ARBA" id="ARBA00022989"/>
    </source>
</evidence>
<evidence type="ECO:0000259" key="19">
    <source>
        <dbReference type="PROSITE" id="PS51371"/>
    </source>
</evidence>
<keyword evidence="9 14" id="KW-0862">Zinc</keyword>
<feature type="binding site" evidence="16">
    <location>
        <position position="177"/>
    </location>
    <ligand>
        <name>Zn(2+)</name>
        <dbReference type="ChEBI" id="CHEBI:29105"/>
        <note>catalytic</note>
    </ligand>
</feature>
<evidence type="ECO:0000256" key="7">
    <source>
        <dbReference type="ARBA" id="ARBA00022737"/>
    </source>
</evidence>
<keyword evidence="6 14" id="KW-0479">Metal-binding</keyword>
<dbReference type="GO" id="GO:0008237">
    <property type="term" value="F:metallopeptidase activity"/>
    <property type="evidence" value="ECO:0007669"/>
    <property type="project" value="UniProtKB-UniRule"/>
</dbReference>
<dbReference type="InterPro" id="IPR016483">
    <property type="entry name" value="UCP006404_Pept_M50_CBS"/>
</dbReference>
<proteinExistence type="inferred from homology"/>
<evidence type="ECO:0000256" key="8">
    <source>
        <dbReference type="ARBA" id="ARBA00022801"/>
    </source>
</evidence>
<dbReference type="PANTHER" id="PTHR39188:SF3">
    <property type="entry name" value="STAGE IV SPORULATION PROTEIN FB"/>
    <property type="match status" value="1"/>
</dbReference>
<evidence type="ECO:0000256" key="11">
    <source>
        <dbReference type="ARBA" id="ARBA00023049"/>
    </source>
</evidence>
<evidence type="ECO:0000256" key="12">
    <source>
        <dbReference type="ARBA" id="ARBA00023122"/>
    </source>
</evidence>
<comment type="subcellular location">
    <subcellularLocation>
        <location evidence="1 14">Cell membrane</location>
        <topology evidence="1 14">Multi-pass membrane protein</topology>
    </subcellularLocation>
</comment>
<evidence type="ECO:0000313" key="20">
    <source>
        <dbReference type="EMBL" id="GGL28790.1"/>
    </source>
</evidence>
<dbReference type="CDD" id="cd06164">
    <property type="entry name" value="S2P-M50_SpoIVFB_CBS"/>
    <property type="match status" value="1"/>
</dbReference>
<dbReference type="SMART" id="SM00116">
    <property type="entry name" value="CBS"/>
    <property type="match status" value="2"/>
</dbReference>
<protein>
    <recommendedName>
        <fullName evidence="14">Zinc metalloprotease</fullName>
    </recommendedName>
</protein>
<keyword evidence="7" id="KW-0677">Repeat</keyword>
<feature type="transmembrane region" description="Helical" evidence="14">
    <location>
        <begin position="205"/>
        <end position="232"/>
    </location>
</feature>
<evidence type="ECO:0000256" key="6">
    <source>
        <dbReference type="ARBA" id="ARBA00022723"/>
    </source>
</evidence>
<evidence type="ECO:0000256" key="15">
    <source>
        <dbReference type="PIRSR" id="PIRSR006404-1"/>
    </source>
</evidence>
<feature type="transmembrane region" description="Helical" evidence="14">
    <location>
        <begin position="120"/>
        <end position="140"/>
    </location>
</feature>
<evidence type="ECO:0000256" key="1">
    <source>
        <dbReference type="ARBA" id="ARBA00004651"/>
    </source>
</evidence>
<accession>A0A830ETI1</accession>
<keyword evidence="12 17" id="KW-0129">CBS domain</keyword>
<feature type="active site" evidence="15">
    <location>
        <position position="80"/>
    </location>
</feature>
<keyword evidence="8 14" id="KW-0378">Hydrolase</keyword>
<dbReference type="PANTHER" id="PTHR39188">
    <property type="entry name" value="MEMBRANE-ASSOCIATED ZINC METALLOPROTEASE M50B"/>
    <property type="match status" value="1"/>
</dbReference>
<dbReference type="Pfam" id="PF00571">
    <property type="entry name" value="CBS"/>
    <property type="match status" value="2"/>
</dbReference>
<keyword evidence="4 14" id="KW-0645">Protease</keyword>
<evidence type="ECO:0000256" key="18">
    <source>
        <dbReference type="SAM" id="MobiDB-lite"/>
    </source>
</evidence>
<feature type="transmembrane region" description="Helical" evidence="14">
    <location>
        <begin position="59"/>
        <end position="78"/>
    </location>
</feature>
<dbReference type="GO" id="GO:0005886">
    <property type="term" value="C:plasma membrane"/>
    <property type="evidence" value="ECO:0007669"/>
    <property type="project" value="UniProtKB-SubCell"/>
</dbReference>
<evidence type="ECO:0000256" key="14">
    <source>
        <dbReference type="PIRNR" id="PIRNR006404"/>
    </source>
</evidence>
<feature type="domain" description="CBS" evidence="19">
    <location>
        <begin position="318"/>
        <end position="378"/>
    </location>
</feature>
<evidence type="ECO:0000256" key="2">
    <source>
        <dbReference type="ARBA" id="ARBA00007931"/>
    </source>
</evidence>
<dbReference type="AlphaFoldDB" id="A0A830ETI1"/>
<dbReference type="Proteomes" id="UP000628840">
    <property type="component" value="Unassembled WGS sequence"/>
</dbReference>
<keyword evidence="13 14" id="KW-0472">Membrane</keyword>
<feature type="region of interest" description="Disordered" evidence="18">
    <location>
        <begin position="375"/>
        <end position="395"/>
    </location>
</feature>
<evidence type="ECO:0000256" key="4">
    <source>
        <dbReference type="ARBA" id="ARBA00022670"/>
    </source>
</evidence>
<comment type="similarity">
    <text evidence="2 14">Belongs to the peptidase M50B family.</text>
</comment>
<dbReference type="GO" id="GO:0006508">
    <property type="term" value="P:proteolysis"/>
    <property type="evidence" value="ECO:0007669"/>
    <property type="project" value="UniProtKB-KW"/>
</dbReference>
<evidence type="ECO:0000256" key="17">
    <source>
        <dbReference type="PROSITE-ProRule" id="PRU00703"/>
    </source>
</evidence>
<dbReference type="InterPro" id="IPR008915">
    <property type="entry name" value="Peptidase_M50"/>
</dbReference>
<evidence type="ECO:0000256" key="9">
    <source>
        <dbReference type="ARBA" id="ARBA00022833"/>
    </source>
</evidence>
<dbReference type="SUPFAM" id="SSF54631">
    <property type="entry name" value="CBS-domain pair"/>
    <property type="match status" value="1"/>
</dbReference>
<evidence type="ECO:0000256" key="3">
    <source>
        <dbReference type="ARBA" id="ARBA00022475"/>
    </source>
</evidence>
<comment type="caution">
    <text evidence="20">The sequence shown here is derived from an EMBL/GenBank/DDBJ whole genome shotgun (WGS) entry which is preliminary data.</text>
</comment>
<keyword evidence="10 14" id="KW-1133">Transmembrane helix</keyword>
<name>A0A830ETI1_9EURY</name>
<dbReference type="InterPro" id="IPR046342">
    <property type="entry name" value="CBS_dom_sf"/>
</dbReference>
<dbReference type="Pfam" id="PF02163">
    <property type="entry name" value="Peptidase_M50"/>
    <property type="match status" value="2"/>
</dbReference>
<keyword evidence="21" id="KW-1185">Reference proteome</keyword>
<feature type="compositionally biased region" description="Basic and acidic residues" evidence="18">
    <location>
        <begin position="385"/>
        <end position="395"/>
    </location>
</feature>
<sequence>MRSYKVGSAFGIPIKLDVTFLLVLPVLAALIGWQTETWVTTLNQTWQLGLPTGTLSQGATPWLLGIAAAVGLFASVLLHELGHSLVSMHYGYPIESITLWLLGGVANLEEQPEDWQQEFLIAIAGPAVSVAIGVVCYLPLTAGVFSGVPPVLFVVGYLAIANVVLAVFNLLPGFPMDGGRVLRALLARNRSFARATQLAAEVGKVVAVILGIVGLFGNLLLVAIAFFIYIGASSESQRTVMNAAFEGVTVRDVMTPASDVKTVSPDDTVAELTERMFDERHTGYPVMDDGRVVGVVTLEDAREVDPVERDAYHVSDVMTSEVETIGPDAEAMDALERIQNSGIGRLVVIDGSGELVGLVTRTDLVTAFDIIQSAGRGSQVPSPNPDEHAGAGRSS</sequence>